<dbReference type="InterPro" id="IPR012337">
    <property type="entry name" value="RNaseH-like_sf"/>
</dbReference>
<name>A0A9Q8LIJ6_PASFU</name>
<dbReference type="Gene3D" id="3.30.420.10">
    <property type="entry name" value="Ribonuclease H-like superfamily/Ribonuclease H"/>
    <property type="match status" value="1"/>
</dbReference>
<dbReference type="Proteomes" id="UP000756132">
    <property type="component" value="Chromosome 5"/>
</dbReference>
<dbReference type="InterPro" id="IPR050951">
    <property type="entry name" value="Retrovirus_Pol_polyprotein"/>
</dbReference>
<feature type="domain" description="Integrase catalytic" evidence="2">
    <location>
        <begin position="1"/>
        <end position="160"/>
    </location>
</feature>
<dbReference type="PANTHER" id="PTHR37984:SF5">
    <property type="entry name" value="PROTEIN NYNRIN-LIKE"/>
    <property type="match status" value="1"/>
</dbReference>
<dbReference type="AlphaFoldDB" id="A0A9Q8LIJ6"/>
<accession>A0A9Q8LIJ6</accession>
<sequence length="181" mass="20241">MDWVGPLPTTRKGNRSILHLIDYFSRFSITKATKTNTPEDTIESLKSAWAIFPAPAAIYADPGKHYIARKVVTFVEGQGVLISFSPSGASRPVGMVEKENDVLQRAIMRSASIELDEKMREYASDHTDWDVRLPQHTRSINSRYIDHLGYSPAEISFGCKPADMAPMELRLPTPAKAALRH</sequence>
<keyword evidence="1" id="KW-0694">RNA-binding</keyword>
<keyword evidence="4" id="KW-1185">Reference proteome</keyword>
<dbReference type="GO" id="GO:0003723">
    <property type="term" value="F:RNA binding"/>
    <property type="evidence" value="ECO:0007669"/>
    <property type="project" value="UniProtKB-KW"/>
</dbReference>
<dbReference type="PANTHER" id="PTHR37984">
    <property type="entry name" value="PROTEIN CBG26694"/>
    <property type="match status" value="1"/>
</dbReference>
<evidence type="ECO:0000256" key="1">
    <source>
        <dbReference type="ARBA" id="ARBA00022884"/>
    </source>
</evidence>
<dbReference type="InterPro" id="IPR001584">
    <property type="entry name" value="Integrase_cat-core"/>
</dbReference>
<dbReference type="SUPFAM" id="SSF53098">
    <property type="entry name" value="Ribonuclease H-like"/>
    <property type="match status" value="1"/>
</dbReference>
<dbReference type="KEGG" id="ffu:CLAFUR5_06207"/>
<reference evidence="3" key="2">
    <citation type="journal article" date="2022" name="Microb. Genom.">
        <title>A chromosome-scale genome assembly of the tomato pathogen Cladosporium fulvum reveals a compartmentalized genome architecture and the presence of a dispensable chromosome.</title>
        <authorList>
            <person name="Zaccaron A.Z."/>
            <person name="Chen L.H."/>
            <person name="Samaras A."/>
            <person name="Stergiopoulos I."/>
        </authorList>
    </citation>
    <scope>NUCLEOTIDE SEQUENCE</scope>
    <source>
        <strain evidence="3">Race5_Kim</strain>
    </source>
</reference>
<evidence type="ECO:0000313" key="3">
    <source>
        <dbReference type="EMBL" id="UJO18025.1"/>
    </source>
</evidence>
<dbReference type="PROSITE" id="PS50994">
    <property type="entry name" value="INTEGRASE"/>
    <property type="match status" value="1"/>
</dbReference>
<dbReference type="GeneID" id="71986085"/>
<reference evidence="3" key="1">
    <citation type="submission" date="2021-12" db="EMBL/GenBank/DDBJ databases">
        <authorList>
            <person name="Zaccaron A."/>
            <person name="Stergiopoulos I."/>
        </authorList>
    </citation>
    <scope>NUCLEOTIDE SEQUENCE</scope>
    <source>
        <strain evidence="3">Race5_Kim</strain>
    </source>
</reference>
<gene>
    <name evidence="3" type="ORF">CLAFUR5_06207</name>
</gene>
<dbReference type="RefSeq" id="XP_047762391.1">
    <property type="nucleotide sequence ID" value="XM_047905355.1"/>
</dbReference>
<dbReference type="EMBL" id="CP090167">
    <property type="protein sequence ID" value="UJO18025.1"/>
    <property type="molecule type" value="Genomic_DNA"/>
</dbReference>
<proteinExistence type="predicted"/>
<dbReference type="OrthoDB" id="3599004at2759"/>
<evidence type="ECO:0000259" key="2">
    <source>
        <dbReference type="PROSITE" id="PS50994"/>
    </source>
</evidence>
<evidence type="ECO:0000313" key="4">
    <source>
        <dbReference type="Proteomes" id="UP000756132"/>
    </source>
</evidence>
<dbReference type="InterPro" id="IPR036397">
    <property type="entry name" value="RNaseH_sf"/>
</dbReference>
<organism evidence="3 4">
    <name type="scientific">Passalora fulva</name>
    <name type="common">Tomato leaf mold</name>
    <name type="synonym">Cladosporium fulvum</name>
    <dbReference type="NCBI Taxonomy" id="5499"/>
    <lineage>
        <taxon>Eukaryota</taxon>
        <taxon>Fungi</taxon>
        <taxon>Dikarya</taxon>
        <taxon>Ascomycota</taxon>
        <taxon>Pezizomycotina</taxon>
        <taxon>Dothideomycetes</taxon>
        <taxon>Dothideomycetidae</taxon>
        <taxon>Mycosphaerellales</taxon>
        <taxon>Mycosphaerellaceae</taxon>
        <taxon>Fulvia</taxon>
    </lineage>
</organism>
<dbReference type="GO" id="GO:0015074">
    <property type="term" value="P:DNA integration"/>
    <property type="evidence" value="ECO:0007669"/>
    <property type="project" value="InterPro"/>
</dbReference>
<dbReference type="GO" id="GO:0005634">
    <property type="term" value="C:nucleus"/>
    <property type="evidence" value="ECO:0007669"/>
    <property type="project" value="UniProtKB-ARBA"/>
</dbReference>
<protein>
    <recommendedName>
        <fullName evidence="2">Integrase catalytic domain-containing protein</fullName>
    </recommendedName>
</protein>